<name>A0A8J7WGY7_9ACTN</name>
<keyword evidence="3" id="KW-0732">Signal</keyword>
<dbReference type="Proteomes" id="UP000677913">
    <property type="component" value="Unassembled WGS sequence"/>
</dbReference>
<feature type="transmembrane region" description="Helical" evidence="2">
    <location>
        <begin position="45"/>
        <end position="67"/>
    </location>
</feature>
<keyword evidence="2" id="KW-1133">Transmembrane helix</keyword>
<feature type="signal peptide" evidence="3">
    <location>
        <begin position="1"/>
        <end position="17"/>
    </location>
</feature>
<sequence length="145" mass="15143">MLVVGLLLLAAAVTVGAAGIAANTGSEHQLAGGFTLFGYHLHGSAGRLYLAGLVIGAVAMLGFMMLADGLRRDVALRRELGRFRRDARARRRAPAPAPAEENPKPAAKASVAPKTAAVPAEPAESSAEGSILRRVRDWRPARPVS</sequence>
<keyword evidence="5" id="KW-1185">Reference proteome</keyword>
<feature type="region of interest" description="Disordered" evidence="1">
    <location>
        <begin position="85"/>
        <end position="145"/>
    </location>
</feature>
<evidence type="ECO:0000313" key="5">
    <source>
        <dbReference type="Proteomes" id="UP000677913"/>
    </source>
</evidence>
<evidence type="ECO:0000256" key="3">
    <source>
        <dbReference type="SAM" id="SignalP"/>
    </source>
</evidence>
<feature type="compositionally biased region" description="Basic and acidic residues" evidence="1">
    <location>
        <begin position="134"/>
        <end position="145"/>
    </location>
</feature>
<accession>A0A8J7WGY7</accession>
<evidence type="ECO:0008006" key="6">
    <source>
        <dbReference type="Google" id="ProtNLM"/>
    </source>
</evidence>
<organism evidence="4 5">
    <name type="scientific">Actinocrinis puniceicyclus</name>
    <dbReference type="NCBI Taxonomy" id="977794"/>
    <lineage>
        <taxon>Bacteria</taxon>
        <taxon>Bacillati</taxon>
        <taxon>Actinomycetota</taxon>
        <taxon>Actinomycetes</taxon>
        <taxon>Catenulisporales</taxon>
        <taxon>Actinospicaceae</taxon>
        <taxon>Actinocrinis</taxon>
    </lineage>
</organism>
<comment type="caution">
    <text evidence="4">The sequence shown here is derived from an EMBL/GenBank/DDBJ whole genome shotgun (WGS) entry which is preliminary data.</text>
</comment>
<dbReference type="AlphaFoldDB" id="A0A8J7WGY7"/>
<evidence type="ECO:0000256" key="2">
    <source>
        <dbReference type="SAM" id="Phobius"/>
    </source>
</evidence>
<evidence type="ECO:0000256" key="1">
    <source>
        <dbReference type="SAM" id="MobiDB-lite"/>
    </source>
</evidence>
<dbReference type="RefSeq" id="WP_211464208.1">
    <property type="nucleotide sequence ID" value="NZ_JAGSXH010000006.1"/>
</dbReference>
<protein>
    <recommendedName>
        <fullName evidence="6">Lipopolysaccharide assembly protein A domain-containing protein</fullName>
    </recommendedName>
</protein>
<dbReference type="EMBL" id="JAGSXH010000006">
    <property type="protein sequence ID" value="MBS2961993.1"/>
    <property type="molecule type" value="Genomic_DNA"/>
</dbReference>
<gene>
    <name evidence="4" type="ORF">KGA66_02965</name>
</gene>
<keyword evidence="2" id="KW-0812">Transmembrane</keyword>
<feature type="compositionally biased region" description="Low complexity" evidence="1">
    <location>
        <begin position="98"/>
        <end position="128"/>
    </location>
</feature>
<reference evidence="4" key="1">
    <citation type="submission" date="2021-04" db="EMBL/GenBank/DDBJ databases">
        <title>Genome based classification of Actinospica acidithermotolerans sp. nov., an actinobacterium isolated from an Indonesian hot spring.</title>
        <authorList>
            <person name="Kusuma A.B."/>
            <person name="Putra K.E."/>
            <person name="Nafisah S."/>
            <person name="Loh J."/>
            <person name="Nouioui I."/>
            <person name="Goodfellow M."/>
        </authorList>
    </citation>
    <scope>NUCLEOTIDE SEQUENCE</scope>
    <source>
        <strain evidence="4">DSM 45618</strain>
    </source>
</reference>
<keyword evidence="2" id="KW-0472">Membrane</keyword>
<proteinExistence type="predicted"/>
<evidence type="ECO:0000313" key="4">
    <source>
        <dbReference type="EMBL" id="MBS2961993.1"/>
    </source>
</evidence>
<feature type="chain" id="PRO_5035285232" description="Lipopolysaccharide assembly protein A domain-containing protein" evidence="3">
    <location>
        <begin position="18"/>
        <end position="145"/>
    </location>
</feature>